<reference evidence="1" key="2">
    <citation type="journal article" date="2022" name="New Phytol.">
        <title>Evolutionary transition to the ectomycorrhizal habit in the genomes of a hyperdiverse lineage of mushroom-forming fungi.</title>
        <authorList>
            <person name="Looney B."/>
            <person name="Miyauchi S."/>
            <person name="Morin E."/>
            <person name="Drula E."/>
            <person name="Courty P.E."/>
            <person name="Kohler A."/>
            <person name="Kuo A."/>
            <person name="LaButti K."/>
            <person name="Pangilinan J."/>
            <person name="Lipzen A."/>
            <person name="Riley R."/>
            <person name="Andreopoulos W."/>
            <person name="He G."/>
            <person name="Johnson J."/>
            <person name="Nolan M."/>
            <person name="Tritt A."/>
            <person name="Barry K.W."/>
            <person name="Grigoriev I.V."/>
            <person name="Nagy L.G."/>
            <person name="Hibbett D."/>
            <person name="Henrissat B."/>
            <person name="Matheny P.B."/>
            <person name="Labbe J."/>
            <person name="Martin F.M."/>
        </authorList>
    </citation>
    <scope>NUCLEOTIDE SEQUENCE</scope>
    <source>
        <strain evidence="1">FP105234-sp</strain>
    </source>
</reference>
<keyword evidence="2" id="KW-1185">Reference proteome</keyword>
<reference evidence="1" key="1">
    <citation type="submission" date="2021-02" db="EMBL/GenBank/DDBJ databases">
        <authorList>
            <consortium name="DOE Joint Genome Institute"/>
            <person name="Ahrendt S."/>
            <person name="Looney B.P."/>
            <person name="Miyauchi S."/>
            <person name="Morin E."/>
            <person name="Drula E."/>
            <person name="Courty P.E."/>
            <person name="Chicoki N."/>
            <person name="Fauchery L."/>
            <person name="Kohler A."/>
            <person name="Kuo A."/>
            <person name="Labutti K."/>
            <person name="Pangilinan J."/>
            <person name="Lipzen A."/>
            <person name="Riley R."/>
            <person name="Andreopoulos W."/>
            <person name="He G."/>
            <person name="Johnson J."/>
            <person name="Barry K.W."/>
            <person name="Grigoriev I.V."/>
            <person name="Nagy L."/>
            <person name="Hibbett D."/>
            <person name="Henrissat B."/>
            <person name="Matheny P.B."/>
            <person name="Labbe J."/>
            <person name="Martin F."/>
        </authorList>
    </citation>
    <scope>NUCLEOTIDE SEQUENCE</scope>
    <source>
        <strain evidence="1">FP105234-sp</strain>
    </source>
</reference>
<gene>
    <name evidence="1" type="ORF">FA95DRAFT_1614088</name>
</gene>
<proteinExistence type="predicted"/>
<organism evidence="1 2">
    <name type="scientific">Auriscalpium vulgare</name>
    <dbReference type="NCBI Taxonomy" id="40419"/>
    <lineage>
        <taxon>Eukaryota</taxon>
        <taxon>Fungi</taxon>
        <taxon>Dikarya</taxon>
        <taxon>Basidiomycota</taxon>
        <taxon>Agaricomycotina</taxon>
        <taxon>Agaricomycetes</taxon>
        <taxon>Russulales</taxon>
        <taxon>Auriscalpiaceae</taxon>
        <taxon>Auriscalpium</taxon>
    </lineage>
</organism>
<protein>
    <submittedName>
        <fullName evidence="1">Uncharacterized protein</fullName>
    </submittedName>
</protein>
<name>A0ACB8R1A7_9AGAM</name>
<accession>A0ACB8R1A7</accession>
<dbReference type="EMBL" id="MU276858">
    <property type="protein sequence ID" value="KAI0037560.1"/>
    <property type="molecule type" value="Genomic_DNA"/>
</dbReference>
<sequence>MPTLACVMPILPHLHTLASEPTGTRAVFDNVVDIIEAVNDVRSRRVAQRAHRLRAPTAPPRTHRADDRNRSALHGILDPPCSSTRHRSREPPLRPPRQGPHRRERPQPSAGLHGAASHVAT</sequence>
<evidence type="ECO:0000313" key="1">
    <source>
        <dbReference type="EMBL" id="KAI0037560.1"/>
    </source>
</evidence>
<dbReference type="Proteomes" id="UP000814033">
    <property type="component" value="Unassembled WGS sequence"/>
</dbReference>
<evidence type="ECO:0000313" key="2">
    <source>
        <dbReference type="Proteomes" id="UP000814033"/>
    </source>
</evidence>
<comment type="caution">
    <text evidence="1">The sequence shown here is derived from an EMBL/GenBank/DDBJ whole genome shotgun (WGS) entry which is preliminary data.</text>
</comment>